<dbReference type="RefSeq" id="XP_060297005.1">
    <property type="nucleotide sequence ID" value="XM_060439973.1"/>
</dbReference>
<feature type="domain" description="Nucleoside phosphorylase" evidence="2">
    <location>
        <begin position="99"/>
        <end position="332"/>
    </location>
</feature>
<evidence type="ECO:0000259" key="2">
    <source>
        <dbReference type="Pfam" id="PF01048"/>
    </source>
</evidence>
<dbReference type="InterPro" id="IPR035994">
    <property type="entry name" value="Nucleoside_phosphorylase_sf"/>
</dbReference>
<dbReference type="AlphaFoldDB" id="A0AA40AM23"/>
<dbReference type="PANTHER" id="PTHR46082">
    <property type="entry name" value="ATP/GTP-BINDING PROTEIN-RELATED"/>
    <property type="match status" value="1"/>
</dbReference>
<name>A0AA40AM23_9PEZI</name>
<evidence type="ECO:0000313" key="3">
    <source>
        <dbReference type="EMBL" id="KAK0718212.1"/>
    </source>
</evidence>
<protein>
    <submittedName>
        <fullName evidence="3">Nucleoside phosphorylase domain-containing protein</fullName>
    </submittedName>
</protein>
<reference evidence="3" key="1">
    <citation type="submission" date="2023-06" db="EMBL/GenBank/DDBJ databases">
        <title>Genome-scale phylogeny and comparative genomics of the fungal order Sordariales.</title>
        <authorList>
            <consortium name="Lawrence Berkeley National Laboratory"/>
            <person name="Hensen N."/>
            <person name="Bonometti L."/>
            <person name="Westerberg I."/>
            <person name="Brannstrom I.O."/>
            <person name="Guillou S."/>
            <person name="Cros-Aarteil S."/>
            <person name="Calhoun S."/>
            <person name="Haridas S."/>
            <person name="Kuo A."/>
            <person name="Mondo S."/>
            <person name="Pangilinan J."/>
            <person name="Riley R."/>
            <person name="LaButti K."/>
            <person name="Andreopoulos B."/>
            <person name="Lipzen A."/>
            <person name="Chen C."/>
            <person name="Yanf M."/>
            <person name="Daum C."/>
            <person name="Ng V."/>
            <person name="Clum A."/>
            <person name="Steindorff A."/>
            <person name="Ohm R."/>
            <person name="Martin F."/>
            <person name="Silar P."/>
            <person name="Natvig D."/>
            <person name="Lalanne C."/>
            <person name="Gautier V."/>
            <person name="Ament-velasquez S.L."/>
            <person name="Kruys A."/>
            <person name="Hutchinson M.I."/>
            <person name="Powell A.J."/>
            <person name="Barry K."/>
            <person name="Miller A.N."/>
            <person name="Grigoriev I.V."/>
            <person name="Debuchy R."/>
            <person name="Gladieux P."/>
            <person name="Thoren M.H."/>
            <person name="Johannesson H."/>
        </authorList>
    </citation>
    <scope>NUCLEOTIDE SEQUENCE</scope>
    <source>
        <strain evidence="3">SMH2392-1A</strain>
    </source>
</reference>
<dbReference type="GeneID" id="85323243"/>
<evidence type="ECO:0000313" key="4">
    <source>
        <dbReference type="Proteomes" id="UP001172101"/>
    </source>
</evidence>
<evidence type="ECO:0000256" key="1">
    <source>
        <dbReference type="SAM" id="MobiDB-lite"/>
    </source>
</evidence>
<dbReference type="GO" id="GO:0003824">
    <property type="term" value="F:catalytic activity"/>
    <property type="evidence" value="ECO:0007669"/>
    <property type="project" value="InterPro"/>
</dbReference>
<dbReference type="GO" id="GO:0009116">
    <property type="term" value="P:nucleoside metabolic process"/>
    <property type="evidence" value="ECO:0007669"/>
    <property type="project" value="InterPro"/>
</dbReference>
<feature type="region of interest" description="Disordered" evidence="1">
    <location>
        <begin position="1"/>
        <end position="73"/>
    </location>
</feature>
<dbReference type="PANTHER" id="PTHR46082:SF6">
    <property type="entry name" value="AAA+ ATPASE DOMAIN-CONTAINING PROTEIN-RELATED"/>
    <property type="match status" value="1"/>
</dbReference>
<accession>A0AA40AM23</accession>
<sequence>MNPEAPESTQDHAAQQHPDNFSHRAGAGNATTEQVLMERSPAQATLSGVNPSHGLGDTVPSKGSPKDTQDYAAQQGPYGLIPARTMTPLRRPAARRDFEIVVICALPLEAGAVAALFDHHWGDDPPYGKAPGDRNAYSVGAVGHHNVVLAHMPGMGKASAAAVAADCRASFPNIKLAVMVGVCGAVPNSPNGDEILLGDVISEGIFQYDFGRQLPECFVPKETLLDFLGRPNVEIRALLAKLKSDRKMLQDKMECGCNGPVVSRKRLEQDNLRPAIHFGLIASGDTVMKSAKNRNAIAKPKDIMGFEMEGAGVWDSFPCVAVIKGVCDYADSHKAKAWQRYAAATAAACMRAFLDYWAPSLPATYRTVVKTQIALEYSYWLGKTHTEISVFWVYASNTERFRQAYASIAQECQVPGYNDPKIDMLLLVKKWLEKEDCVRWLMVIDNAGDTEVFFSQQPEPTITGVPSTDGNLGRYLPECNHGAILVTTRNKQTDLRLTQGKGSIEIGKMDKDESGQLLCIILDEVDFTPKELSILSSRLEYLPLALV</sequence>
<dbReference type="Gene3D" id="3.40.50.1580">
    <property type="entry name" value="Nucleoside phosphorylase domain"/>
    <property type="match status" value="1"/>
</dbReference>
<dbReference type="SUPFAM" id="SSF52540">
    <property type="entry name" value="P-loop containing nucleoside triphosphate hydrolases"/>
    <property type="match status" value="1"/>
</dbReference>
<comment type="caution">
    <text evidence="3">The sequence shown here is derived from an EMBL/GenBank/DDBJ whole genome shotgun (WGS) entry which is preliminary data.</text>
</comment>
<dbReference type="InterPro" id="IPR053137">
    <property type="entry name" value="NLR-like"/>
</dbReference>
<dbReference type="SUPFAM" id="SSF53167">
    <property type="entry name" value="Purine and uridine phosphorylases"/>
    <property type="match status" value="1"/>
</dbReference>
<keyword evidence="4" id="KW-1185">Reference proteome</keyword>
<dbReference type="Proteomes" id="UP001172101">
    <property type="component" value="Unassembled WGS sequence"/>
</dbReference>
<gene>
    <name evidence="3" type="ORF">B0T26DRAFT_676405</name>
</gene>
<dbReference type="InterPro" id="IPR027417">
    <property type="entry name" value="P-loop_NTPase"/>
</dbReference>
<organism evidence="3 4">
    <name type="scientific">Lasiosphaeria miniovina</name>
    <dbReference type="NCBI Taxonomy" id="1954250"/>
    <lineage>
        <taxon>Eukaryota</taxon>
        <taxon>Fungi</taxon>
        <taxon>Dikarya</taxon>
        <taxon>Ascomycota</taxon>
        <taxon>Pezizomycotina</taxon>
        <taxon>Sordariomycetes</taxon>
        <taxon>Sordariomycetidae</taxon>
        <taxon>Sordariales</taxon>
        <taxon>Lasiosphaeriaceae</taxon>
        <taxon>Lasiosphaeria</taxon>
    </lineage>
</organism>
<dbReference type="InterPro" id="IPR000845">
    <property type="entry name" value="Nucleoside_phosphorylase_d"/>
</dbReference>
<proteinExistence type="predicted"/>
<dbReference type="Gene3D" id="3.40.50.300">
    <property type="entry name" value="P-loop containing nucleotide triphosphate hydrolases"/>
    <property type="match status" value="1"/>
</dbReference>
<feature type="compositionally biased region" description="Polar residues" evidence="1">
    <location>
        <begin position="7"/>
        <end position="19"/>
    </location>
</feature>
<dbReference type="Pfam" id="PF01048">
    <property type="entry name" value="PNP_UDP_1"/>
    <property type="match status" value="1"/>
</dbReference>
<dbReference type="EMBL" id="JAUIRO010000004">
    <property type="protein sequence ID" value="KAK0718212.1"/>
    <property type="molecule type" value="Genomic_DNA"/>
</dbReference>